<name>A0AA88I1W9_ARTSF</name>
<evidence type="ECO:0000313" key="2">
    <source>
        <dbReference type="Proteomes" id="UP001187531"/>
    </source>
</evidence>
<proteinExistence type="predicted"/>
<reference evidence="1" key="1">
    <citation type="submission" date="2023-07" db="EMBL/GenBank/DDBJ databases">
        <title>Chromosome-level genome assembly of Artemia franciscana.</title>
        <authorList>
            <person name="Jo E."/>
        </authorList>
    </citation>
    <scope>NUCLEOTIDE SEQUENCE</scope>
    <source>
        <tissue evidence="1">Whole body</tissue>
    </source>
</reference>
<organism evidence="1 2">
    <name type="scientific">Artemia franciscana</name>
    <name type="common">Brine shrimp</name>
    <name type="synonym">Artemia sanfranciscana</name>
    <dbReference type="NCBI Taxonomy" id="6661"/>
    <lineage>
        <taxon>Eukaryota</taxon>
        <taxon>Metazoa</taxon>
        <taxon>Ecdysozoa</taxon>
        <taxon>Arthropoda</taxon>
        <taxon>Crustacea</taxon>
        <taxon>Branchiopoda</taxon>
        <taxon>Anostraca</taxon>
        <taxon>Artemiidae</taxon>
        <taxon>Artemia</taxon>
    </lineage>
</organism>
<dbReference type="EMBL" id="JAVRJZ010000005">
    <property type="protein sequence ID" value="KAK2722380.1"/>
    <property type="molecule type" value="Genomic_DNA"/>
</dbReference>
<protein>
    <submittedName>
        <fullName evidence="1">Uncharacterized protein</fullName>
    </submittedName>
</protein>
<gene>
    <name evidence="1" type="ORF">QYM36_002796</name>
</gene>
<dbReference type="AlphaFoldDB" id="A0AA88I1W9"/>
<dbReference type="Proteomes" id="UP001187531">
    <property type="component" value="Unassembled WGS sequence"/>
</dbReference>
<comment type="caution">
    <text evidence="1">The sequence shown here is derived from an EMBL/GenBank/DDBJ whole genome shotgun (WGS) entry which is preliminary data.</text>
</comment>
<sequence>MVFILEDYTNLLKLYDCIAKILHTEEPNDMILDEFFKEVLIKLNAVKHEKKFLLPILDFNHLISQHVHLFDCSDNQIPYSSKRFLSGVPDGSVLVPNLSDVFVNDPPFAISSKLTLYAHRSKLVRRAT</sequence>
<accession>A0AA88I1W9</accession>
<evidence type="ECO:0000313" key="1">
    <source>
        <dbReference type="EMBL" id="KAK2722380.1"/>
    </source>
</evidence>
<keyword evidence="2" id="KW-1185">Reference proteome</keyword>